<evidence type="ECO:0000256" key="1">
    <source>
        <dbReference type="SAM" id="MobiDB-lite"/>
    </source>
</evidence>
<dbReference type="Proteomes" id="UP000245699">
    <property type="component" value="Unassembled WGS sequence"/>
</dbReference>
<proteinExistence type="predicted"/>
<keyword evidence="3" id="KW-1185">Reference proteome</keyword>
<protein>
    <recommendedName>
        <fullName evidence="4">Mediator of RNA polymerase II transcription subunit 11</fullName>
    </recommendedName>
</protein>
<comment type="caution">
    <text evidence="2">The sequence shown here is derived from an EMBL/GenBank/DDBJ whole genome shotgun (WGS) entry which is preliminary data.</text>
</comment>
<dbReference type="OrthoDB" id="5418434at2759"/>
<evidence type="ECO:0000313" key="2">
    <source>
        <dbReference type="EMBL" id="PVU89569.1"/>
    </source>
</evidence>
<feature type="compositionally biased region" description="Low complexity" evidence="1">
    <location>
        <begin position="1"/>
        <end position="16"/>
    </location>
</feature>
<reference evidence="2 3" key="1">
    <citation type="journal article" date="2018" name="MBio">
        <title>Comparative Genomics Reveals the Core Gene Toolbox for the Fungus-Insect Symbiosis.</title>
        <authorList>
            <person name="Wang Y."/>
            <person name="Stata M."/>
            <person name="Wang W."/>
            <person name="Stajich J.E."/>
            <person name="White M.M."/>
            <person name="Moncalvo J.M."/>
        </authorList>
    </citation>
    <scope>NUCLEOTIDE SEQUENCE [LARGE SCALE GENOMIC DNA]</scope>
    <source>
        <strain evidence="2 3">AUS-77-4</strain>
    </source>
</reference>
<sequence>MENKNNNANTSNFNQNPSDNTPLNVNLEEIINQDGVLKLDKNGNPEGELLDFNSLMASGLDLSSNSAYMDIAEPMVQDVFANIPEFPTDNNININSAIDYGTGLNIEDSSKQKDNLSNNNIYQNNLVENFNKIIQSTTLTNTNTSLNTDLSVPTPENHPINTPIEEISDDDYEMHNTNSLFGLESSSESYSSPKSIMEDTMNVNTNTETKGGLDDIEHDTSITEFNDIDETSELAKNETRKVQVSDLVKATFEKEKFRSTNSTAQICDLFEIEQEVCSLIQLAANAIKILTPSVLKTPDDGNNIFDGDIPGVSTEEYRFSIARNFEKLISEFMGKSADIQNRICKHHTNLLRSGIAETNIPFTATSAGPERELENWTLALNMLSNELETICKSAN</sequence>
<feature type="region of interest" description="Disordered" evidence="1">
    <location>
        <begin position="1"/>
        <end position="23"/>
    </location>
</feature>
<accession>A0A2T9YB79</accession>
<name>A0A2T9YB79_9FUNG</name>
<evidence type="ECO:0000313" key="3">
    <source>
        <dbReference type="Proteomes" id="UP000245699"/>
    </source>
</evidence>
<dbReference type="EMBL" id="MBFT01000535">
    <property type="protein sequence ID" value="PVU89569.1"/>
    <property type="molecule type" value="Genomic_DNA"/>
</dbReference>
<gene>
    <name evidence="2" type="ORF">BB559_005068</name>
</gene>
<dbReference type="AlphaFoldDB" id="A0A2T9YB79"/>
<evidence type="ECO:0008006" key="4">
    <source>
        <dbReference type="Google" id="ProtNLM"/>
    </source>
</evidence>
<organism evidence="2 3">
    <name type="scientific">Furculomyces boomerangus</name>
    <dbReference type="NCBI Taxonomy" id="61424"/>
    <lineage>
        <taxon>Eukaryota</taxon>
        <taxon>Fungi</taxon>
        <taxon>Fungi incertae sedis</taxon>
        <taxon>Zoopagomycota</taxon>
        <taxon>Kickxellomycotina</taxon>
        <taxon>Harpellomycetes</taxon>
        <taxon>Harpellales</taxon>
        <taxon>Harpellaceae</taxon>
        <taxon>Furculomyces</taxon>
    </lineage>
</organism>